<keyword evidence="2" id="KW-1185">Reference proteome</keyword>
<evidence type="ECO:0000313" key="2">
    <source>
        <dbReference type="Proteomes" id="UP001345219"/>
    </source>
</evidence>
<dbReference type="EMBL" id="JAXIOK010000010">
    <property type="protein sequence ID" value="KAK4760681.1"/>
    <property type="molecule type" value="Genomic_DNA"/>
</dbReference>
<dbReference type="Proteomes" id="UP001345219">
    <property type="component" value="Chromosome 5"/>
</dbReference>
<protein>
    <submittedName>
        <fullName evidence="1">Uncharacterized protein</fullName>
    </submittedName>
</protein>
<organism evidence="1 2">
    <name type="scientific">Trapa incisa</name>
    <dbReference type="NCBI Taxonomy" id="236973"/>
    <lineage>
        <taxon>Eukaryota</taxon>
        <taxon>Viridiplantae</taxon>
        <taxon>Streptophyta</taxon>
        <taxon>Embryophyta</taxon>
        <taxon>Tracheophyta</taxon>
        <taxon>Spermatophyta</taxon>
        <taxon>Magnoliopsida</taxon>
        <taxon>eudicotyledons</taxon>
        <taxon>Gunneridae</taxon>
        <taxon>Pentapetalae</taxon>
        <taxon>rosids</taxon>
        <taxon>malvids</taxon>
        <taxon>Myrtales</taxon>
        <taxon>Lythraceae</taxon>
        <taxon>Trapa</taxon>
    </lineage>
</organism>
<accession>A0AAN7Q6Q2</accession>
<sequence length="57" mass="6206">MVVVDTTTPIHFSLPDSESDRVDADRPALKGRLSHLHADNLSLGPYSLGGSFHCESR</sequence>
<name>A0AAN7Q6Q2_9MYRT</name>
<gene>
    <name evidence="1" type="ORF">SAY87_005574</name>
</gene>
<reference evidence="1 2" key="1">
    <citation type="journal article" date="2023" name="Hortic Res">
        <title>Pangenome of water caltrop reveals structural variations and asymmetric subgenome divergence after allopolyploidization.</title>
        <authorList>
            <person name="Zhang X."/>
            <person name="Chen Y."/>
            <person name="Wang L."/>
            <person name="Yuan Y."/>
            <person name="Fang M."/>
            <person name="Shi L."/>
            <person name="Lu R."/>
            <person name="Comes H.P."/>
            <person name="Ma Y."/>
            <person name="Chen Y."/>
            <person name="Huang G."/>
            <person name="Zhou Y."/>
            <person name="Zheng Z."/>
            <person name="Qiu Y."/>
        </authorList>
    </citation>
    <scope>NUCLEOTIDE SEQUENCE [LARGE SCALE GENOMIC DNA]</scope>
    <source>
        <tissue evidence="1">Roots</tissue>
    </source>
</reference>
<comment type="caution">
    <text evidence="1">The sequence shown here is derived from an EMBL/GenBank/DDBJ whole genome shotgun (WGS) entry which is preliminary data.</text>
</comment>
<evidence type="ECO:0000313" key="1">
    <source>
        <dbReference type="EMBL" id="KAK4760681.1"/>
    </source>
</evidence>
<proteinExistence type="predicted"/>
<dbReference type="AlphaFoldDB" id="A0AAN7Q6Q2"/>